<protein>
    <recommendedName>
        <fullName evidence="2">RNase NYN domain-containing protein</fullName>
    </recommendedName>
</protein>
<dbReference type="STRING" id="69004.A0A182Q8V2"/>
<feature type="compositionally biased region" description="Basic residues" evidence="1">
    <location>
        <begin position="69"/>
        <end position="85"/>
    </location>
</feature>
<dbReference type="GO" id="GO:0005634">
    <property type="term" value="C:nucleus"/>
    <property type="evidence" value="ECO:0007669"/>
    <property type="project" value="TreeGrafter"/>
</dbReference>
<accession>A0A182Q8V2</accession>
<evidence type="ECO:0000259" key="2">
    <source>
        <dbReference type="Pfam" id="PF11977"/>
    </source>
</evidence>
<dbReference type="PANTHER" id="PTHR12876">
    <property type="entry name" value="N4BP1-RELATED"/>
    <property type="match status" value="1"/>
</dbReference>
<feature type="compositionally biased region" description="Polar residues" evidence="1">
    <location>
        <begin position="86"/>
        <end position="100"/>
    </location>
</feature>
<reference evidence="4" key="1">
    <citation type="submission" date="2014-01" db="EMBL/GenBank/DDBJ databases">
        <title>The Genome Sequence of Anopheles farauti FAR1 (V2).</title>
        <authorList>
            <consortium name="The Broad Institute Genomics Platform"/>
            <person name="Neafsey D.E."/>
            <person name="Besansky N."/>
            <person name="Howell P."/>
            <person name="Walton C."/>
            <person name="Young S.K."/>
            <person name="Zeng Q."/>
            <person name="Gargeya S."/>
            <person name="Fitzgerald M."/>
            <person name="Haas B."/>
            <person name="Abouelleil A."/>
            <person name="Allen A.W."/>
            <person name="Alvarado L."/>
            <person name="Arachchi H.M."/>
            <person name="Berlin A.M."/>
            <person name="Chapman S.B."/>
            <person name="Gainer-Dewar J."/>
            <person name="Goldberg J."/>
            <person name="Griggs A."/>
            <person name="Gujja S."/>
            <person name="Hansen M."/>
            <person name="Howarth C."/>
            <person name="Imamovic A."/>
            <person name="Ireland A."/>
            <person name="Larimer J."/>
            <person name="McCowan C."/>
            <person name="Murphy C."/>
            <person name="Pearson M."/>
            <person name="Poon T.W."/>
            <person name="Priest M."/>
            <person name="Roberts A."/>
            <person name="Saif S."/>
            <person name="Shea T."/>
            <person name="Sisk P."/>
            <person name="Sykes S."/>
            <person name="Wortman J."/>
            <person name="Nusbaum C."/>
            <person name="Birren B."/>
        </authorList>
    </citation>
    <scope>NUCLEOTIDE SEQUENCE [LARGE SCALE GENOMIC DNA]</scope>
    <source>
        <strain evidence="4">FAR1</strain>
    </source>
</reference>
<keyword evidence="4" id="KW-1185">Reference proteome</keyword>
<dbReference type="AlphaFoldDB" id="A0A182Q8V2"/>
<sequence>MNSLVRNMVRKKRHTNQPTPGKTHRMSNNMKAKNRIENRVTDSNHLKLKRKGPLNKQLRSMFSPSPSKTKNRMRVKQNRSSHQKRGTNSTVTNDQNSSVVKPTADTIVIDDSEDEKEDLNAQATAIEQPLFYLDVNPGIRDEEVPLYNTHGTTEIATEAAPTRSPECSLPTPEESIIVLDNTLDQTVNASMKNMHITIEDQPAPLPSVSSTSIASVASSSAEKQSQSKSSPSTVVSEVIDLDDYPDTIPSTFSATTPAFPTMDCIPIGYDVLQPRAIGSNHSAKNRPPNTVNGGNKNGTIVNTIKSNGTTKSQELEHKKRMVIIDGNNVAYGHLNGKMFSVKGLELSIRYFKKLGHEVVAVVPQYKLKKHQSTDYVLLDKLHRQGDVTLAPSKNLPGQCSSTYDDRLILSIAEQFDGVIISNDNFRDLLDISPAWRRIIETRVIGYTWVKDCFFLPDDPYGRHGPSLQQMLNGQSV</sequence>
<evidence type="ECO:0000313" key="3">
    <source>
        <dbReference type="EnsemblMetazoa" id="AFAF005370-PA"/>
    </source>
</evidence>
<dbReference type="InterPro" id="IPR051101">
    <property type="entry name" value="ZC3H12/N4BP1_RNase_Reg"/>
</dbReference>
<dbReference type="Proteomes" id="UP000075886">
    <property type="component" value="Unassembled WGS sequence"/>
</dbReference>
<name>A0A182Q8V2_9DIPT</name>
<dbReference type="CDD" id="cd18719">
    <property type="entry name" value="PIN_Zc3h12a-N4BP1-like"/>
    <property type="match status" value="1"/>
</dbReference>
<dbReference type="Pfam" id="PF11977">
    <property type="entry name" value="RNase_Zc3h12a"/>
    <property type="match status" value="1"/>
</dbReference>
<dbReference type="GO" id="GO:0004521">
    <property type="term" value="F:RNA endonuclease activity"/>
    <property type="evidence" value="ECO:0007669"/>
    <property type="project" value="TreeGrafter"/>
</dbReference>
<feature type="compositionally biased region" description="Polar residues" evidence="1">
    <location>
        <begin position="16"/>
        <end position="31"/>
    </location>
</feature>
<evidence type="ECO:0000256" key="1">
    <source>
        <dbReference type="SAM" id="MobiDB-lite"/>
    </source>
</evidence>
<dbReference type="InterPro" id="IPR021869">
    <property type="entry name" value="RNase_Zc3h12_NYN"/>
</dbReference>
<dbReference type="PANTHER" id="PTHR12876:SF35">
    <property type="entry name" value="LD08718P-RELATED"/>
    <property type="match status" value="1"/>
</dbReference>
<organism evidence="3 4">
    <name type="scientific">Anopheles farauti</name>
    <dbReference type="NCBI Taxonomy" id="69004"/>
    <lineage>
        <taxon>Eukaryota</taxon>
        <taxon>Metazoa</taxon>
        <taxon>Ecdysozoa</taxon>
        <taxon>Arthropoda</taxon>
        <taxon>Hexapoda</taxon>
        <taxon>Insecta</taxon>
        <taxon>Pterygota</taxon>
        <taxon>Neoptera</taxon>
        <taxon>Endopterygota</taxon>
        <taxon>Diptera</taxon>
        <taxon>Nematocera</taxon>
        <taxon>Culicoidea</taxon>
        <taxon>Culicidae</taxon>
        <taxon>Anophelinae</taxon>
        <taxon>Anopheles</taxon>
    </lineage>
</organism>
<dbReference type="EMBL" id="AXCN02000594">
    <property type="status" value="NOT_ANNOTATED_CDS"/>
    <property type="molecule type" value="Genomic_DNA"/>
</dbReference>
<feature type="compositionally biased region" description="Basic and acidic residues" evidence="1">
    <location>
        <begin position="34"/>
        <end position="45"/>
    </location>
</feature>
<dbReference type="GO" id="GO:0003729">
    <property type="term" value="F:mRNA binding"/>
    <property type="evidence" value="ECO:0007669"/>
    <property type="project" value="TreeGrafter"/>
</dbReference>
<dbReference type="Gene3D" id="3.40.50.11980">
    <property type="match status" value="1"/>
</dbReference>
<proteinExistence type="predicted"/>
<feature type="domain" description="RNase NYN" evidence="2">
    <location>
        <begin position="319"/>
        <end position="469"/>
    </location>
</feature>
<feature type="compositionally biased region" description="Polar residues" evidence="1">
    <location>
        <begin position="57"/>
        <end position="68"/>
    </location>
</feature>
<feature type="region of interest" description="Disordered" evidence="1">
    <location>
        <begin position="1"/>
        <end position="104"/>
    </location>
</feature>
<evidence type="ECO:0000313" key="4">
    <source>
        <dbReference type="Proteomes" id="UP000075886"/>
    </source>
</evidence>
<dbReference type="EnsemblMetazoa" id="AFAF005370-RA">
    <property type="protein sequence ID" value="AFAF005370-PA"/>
    <property type="gene ID" value="AFAF005370"/>
</dbReference>
<reference evidence="3" key="2">
    <citation type="submission" date="2020-05" db="UniProtKB">
        <authorList>
            <consortium name="EnsemblMetazoa"/>
        </authorList>
    </citation>
    <scope>IDENTIFICATION</scope>
    <source>
        <strain evidence="3">FAR1</strain>
    </source>
</reference>
<dbReference type="VEuPathDB" id="VectorBase:AFAF005370"/>
<dbReference type="GO" id="GO:0036464">
    <property type="term" value="C:cytoplasmic ribonucleoprotein granule"/>
    <property type="evidence" value="ECO:0007669"/>
    <property type="project" value="TreeGrafter"/>
</dbReference>
<feature type="region of interest" description="Disordered" evidence="1">
    <location>
        <begin position="280"/>
        <end position="301"/>
    </location>
</feature>